<dbReference type="RefSeq" id="WP_263000746.1">
    <property type="nucleotide sequence ID" value="NZ_JAOTEM010000001.1"/>
</dbReference>
<name>A0ABT2W138_9FLAO</name>
<keyword evidence="2" id="KW-1185">Reference proteome</keyword>
<comment type="caution">
    <text evidence="1">The sequence shown here is derived from an EMBL/GenBank/DDBJ whole genome shotgun (WGS) entry which is preliminary data.</text>
</comment>
<proteinExistence type="predicted"/>
<accession>A0ABT2W138</accession>
<organism evidence="1 2">
    <name type="scientific">Chryseobacterium edaphi</name>
    <dbReference type="NCBI Taxonomy" id="2976532"/>
    <lineage>
        <taxon>Bacteria</taxon>
        <taxon>Pseudomonadati</taxon>
        <taxon>Bacteroidota</taxon>
        <taxon>Flavobacteriia</taxon>
        <taxon>Flavobacteriales</taxon>
        <taxon>Weeksellaceae</taxon>
        <taxon>Chryseobacterium group</taxon>
        <taxon>Chryseobacterium</taxon>
    </lineage>
</organism>
<reference evidence="2" key="1">
    <citation type="submission" date="2023-07" db="EMBL/GenBank/DDBJ databases">
        <title>Chryseobacterium sp. strain PBS4-4 Genome sequencing and assembly.</title>
        <authorList>
            <person name="Jung Y."/>
        </authorList>
    </citation>
    <scope>NUCLEOTIDE SEQUENCE [LARGE SCALE GENOMIC DNA]</scope>
    <source>
        <strain evidence="2">PBS4-4</strain>
    </source>
</reference>
<evidence type="ECO:0000313" key="1">
    <source>
        <dbReference type="EMBL" id="MCU7615629.1"/>
    </source>
</evidence>
<gene>
    <name evidence="1" type="ORF">NZ698_00345</name>
</gene>
<protein>
    <submittedName>
        <fullName evidence="1">Uncharacterized protein</fullName>
    </submittedName>
</protein>
<evidence type="ECO:0000313" key="2">
    <source>
        <dbReference type="Proteomes" id="UP001208649"/>
    </source>
</evidence>
<dbReference type="EMBL" id="JAOTEM010000001">
    <property type="protein sequence ID" value="MCU7615629.1"/>
    <property type="molecule type" value="Genomic_DNA"/>
</dbReference>
<dbReference type="Proteomes" id="UP001208649">
    <property type="component" value="Unassembled WGS sequence"/>
</dbReference>
<sequence length="90" mass="10283">MGETVNTVEIPTKSKFSFVPKTDEEKAHLQVLESLLIDKRRGDWKLVGEMLSISAGSAEKSFFRVYQKNHFESVNALQTVIESRKNLLKQ</sequence>